<evidence type="ECO:0000256" key="4">
    <source>
        <dbReference type="ARBA" id="ARBA00022540"/>
    </source>
</evidence>
<evidence type="ECO:0000313" key="8">
    <source>
        <dbReference type="EMBL" id="KAJ8977213.1"/>
    </source>
</evidence>
<dbReference type="Gene3D" id="2.160.10.10">
    <property type="entry name" value="Hexapeptide repeat proteins"/>
    <property type="match status" value="1"/>
</dbReference>
<evidence type="ECO:0000256" key="3">
    <source>
        <dbReference type="ARBA" id="ARBA00022490"/>
    </source>
</evidence>
<evidence type="ECO:0000256" key="5">
    <source>
        <dbReference type="ARBA" id="ARBA00022917"/>
    </source>
</evidence>
<sequence>MSLKGELLPHIIKKQLSKPPKPVETKDSILNTKDSGDIFAFAREDELNLWIREASSYNDHIGDMKPAYHNDSIRCFAFIAPKDTFGVRVNTLSVYWSLNAKIIDKWSKITGGNELILKSPKAIITSTQVDEKCVVWEGAKLNEKTSFKNSIIGANSEVSSFSRVFNSVVMNNVIIKERVALENCIVSDGATIESGCQIKDCLIGSQHSVPEHSEHTNEVLTISDRLMEF</sequence>
<dbReference type="SUPFAM" id="SSF51161">
    <property type="entry name" value="Trimeric LpxA-like enzymes"/>
    <property type="match status" value="1"/>
</dbReference>
<evidence type="ECO:0000256" key="2">
    <source>
        <dbReference type="ARBA" id="ARBA00007878"/>
    </source>
</evidence>
<keyword evidence="9" id="KW-1185">Reference proteome</keyword>
<gene>
    <name evidence="8" type="ORF">NQ317_015388</name>
</gene>
<comment type="subcellular location">
    <subcellularLocation>
        <location evidence="1">Cytoplasm</location>
        <location evidence="1">Cytosol</location>
    </subcellularLocation>
</comment>
<evidence type="ECO:0000313" key="9">
    <source>
        <dbReference type="Proteomes" id="UP001162164"/>
    </source>
</evidence>
<accession>A0ABQ9JHW0</accession>
<keyword evidence="3" id="KW-0963">Cytoplasm</keyword>
<dbReference type="CDD" id="cd04652">
    <property type="entry name" value="LbH_eIF2B_gamma_C"/>
    <property type="match status" value="1"/>
</dbReference>
<keyword evidence="4" id="KW-0396">Initiation factor</keyword>
<dbReference type="InterPro" id="IPR051960">
    <property type="entry name" value="eIF2B_gamma"/>
</dbReference>
<feature type="domain" description="Glucose-1-phosphate adenylyltransferase/Bifunctional protein GlmU-like C-terminal hexapeptide" evidence="7">
    <location>
        <begin position="144"/>
        <end position="198"/>
    </location>
</feature>
<dbReference type="EMBL" id="JAPWTJ010000574">
    <property type="protein sequence ID" value="KAJ8977213.1"/>
    <property type="molecule type" value="Genomic_DNA"/>
</dbReference>
<evidence type="ECO:0000259" key="7">
    <source>
        <dbReference type="Pfam" id="PF24894"/>
    </source>
</evidence>
<comment type="subunit">
    <text evidence="6">Component of the translation initiation factor 2B (eIF2B) complex which is a heterodecamer of two sets of five different subunits: alpha, beta, gamma, delta and epsilon. Subunits alpha, beta and delta comprise a regulatory subcomplex and subunits epsilon and gamma comprise a catalytic subcomplex. Within the complex, the hexameric regulatory complex resides at the center, with the two heterodimeric catalytic subcomplexes bound on opposite sides.</text>
</comment>
<dbReference type="Proteomes" id="UP001162164">
    <property type="component" value="Unassembled WGS sequence"/>
</dbReference>
<dbReference type="PANTHER" id="PTHR45989:SF1">
    <property type="entry name" value="TRANSLATION INITIATION FACTOR EIF-2B SUBUNIT GAMMA"/>
    <property type="match status" value="1"/>
</dbReference>
<dbReference type="Pfam" id="PF24894">
    <property type="entry name" value="Hexapep_GlmU"/>
    <property type="match status" value="1"/>
</dbReference>
<dbReference type="PANTHER" id="PTHR45989">
    <property type="entry name" value="TRANSLATION INITIATION FACTOR EIF-2B SUBUNIT GAMMA"/>
    <property type="match status" value="1"/>
</dbReference>
<comment type="caution">
    <text evidence="8">The sequence shown here is derived from an EMBL/GenBank/DDBJ whole genome shotgun (WGS) entry which is preliminary data.</text>
</comment>
<name>A0ABQ9JHW0_9CUCU</name>
<protein>
    <recommendedName>
        <fullName evidence="7">Glucose-1-phosphate adenylyltransferase/Bifunctional protein GlmU-like C-terminal hexapeptide domain-containing protein</fullName>
    </recommendedName>
</protein>
<keyword evidence="5" id="KW-0648">Protein biosynthesis</keyword>
<evidence type="ECO:0000256" key="1">
    <source>
        <dbReference type="ARBA" id="ARBA00004514"/>
    </source>
</evidence>
<reference evidence="8" key="1">
    <citation type="journal article" date="2023" name="Insect Mol. Biol.">
        <title>Genome sequencing provides insights into the evolution of gene families encoding plant cell wall-degrading enzymes in longhorned beetles.</title>
        <authorList>
            <person name="Shin N.R."/>
            <person name="Okamura Y."/>
            <person name="Kirsch R."/>
            <person name="Pauchet Y."/>
        </authorList>
    </citation>
    <scope>NUCLEOTIDE SEQUENCE</scope>
    <source>
        <strain evidence="8">MMC_N1</strain>
    </source>
</reference>
<organism evidence="8 9">
    <name type="scientific">Molorchus minor</name>
    <dbReference type="NCBI Taxonomy" id="1323400"/>
    <lineage>
        <taxon>Eukaryota</taxon>
        <taxon>Metazoa</taxon>
        <taxon>Ecdysozoa</taxon>
        <taxon>Arthropoda</taxon>
        <taxon>Hexapoda</taxon>
        <taxon>Insecta</taxon>
        <taxon>Pterygota</taxon>
        <taxon>Neoptera</taxon>
        <taxon>Endopterygota</taxon>
        <taxon>Coleoptera</taxon>
        <taxon>Polyphaga</taxon>
        <taxon>Cucujiformia</taxon>
        <taxon>Chrysomeloidea</taxon>
        <taxon>Cerambycidae</taxon>
        <taxon>Lamiinae</taxon>
        <taxon>Monochamini</taxon>
        <taxon>Molorchus</taxon>
    </lineage>
</organism>
<comment type="similarity">
    <text evidence="2">Belongs to the eIF-2B gamma/epsilon subunits family.</text>
</comment>
<dbReference type="InterPro" id="IPR056818">
    <property type="entry name" value="GlmU/GlgC-like_hexapep"/>
</dbReference>
<dbReference type="InterPro" id="IPR011004">
    <property type="entry name" value="Trimer_LpxA-like_sf"/>
</dbReference>
<evidence type="ECO:0000256" key="6">
    <source>
        <dbReference type="ARBA" id="ARBA00046432"/>
    </source>
</evidence>
<proteinExistence type="inferred from homology"/>